<sequence>NLFQLQHVKNNFPRLHSALEELKFFTKDTKQQTESKTTEVLLQGMQDAITQFKRQSQSFRQINTSSCQMEICVFTCRKSSNVTRKIEEISSNLDLGSIKKIQIAAVVDNTEDQDVQEDYNNKEQETSPSSSTETGMTGCGIVDTIVLQKDPSSFQNFFKTWLIDCETDQEHLRIELPSPCALNEEDMILEPMHNNTVTLKCDLHERLISPSNLPYRSQFEVNAECVPVNKSWACNTKQNGVNSYPVHTMAVDRLIKREAICESVIFGMPYILRPTVCWKLDWEELERNQQYCHALCHALQERDLMVLLKTKTDTKQGQQPSLPIGHFILLPSHGNTMLLKSIATNELMLPVDLNQPVEGPNIEATEIIGACLDQLHIVDAYNPLLVRSNLYKCLSSNALKGNKGNVPQRSVKRGFQVPQRYQQENNNNQVAESRPNHLKPTRVPAVPKRVIFSKEGNVNKATAIKRSRVAPALDIYVSSPPDFPDDV</sequence>
<organism evidence="2 3">
    <name type="scientific">Actinia tenebrosa</name>
    <name type="common">Australian red waratah sea anemone</name>
    <dbReference type="NCBI Taxonomy" id="6105"/>
    <lineage>
        <taxon>Eukaryota</taxon>
        <taxon>Metazoa</taxon>
        <taxon>Cnidaria</taxon>
        <taxon>Anthozoa</taxon>
        <taxon>Hexacorallia</taxon>
        <taxon>Actiniaria</taxon>
        <taxon>Actiniidae</taxon>
        <taxon>Actinia</taxon>
    </lineage>
</organism>
<dbReference type="GO" id="GO:0051308">
    <property type="term" value="P:male meiosis chromosome separation"/>
    <property type="evidence" value="ECO:0007669"/>
    <property type="project" value="TreeGrafter"/>
</dbReference>
<dbReference type="OrthoDB" id="6433824at2759"/>
<dbReference type="GeneID" id="116294137"/>
<dbReference type="GO" id="GO:0007283">
    <property type="term" value="P:spermatogenesis"/>
    <property type="evidence" value="ECO:0007669"/>
    <property type="project" value="InterPro"/>
</dbReference>
<evidence type="ECO:0000313" key="3">
    <source>
        <dbReference type="RefSeq" id="XP_031557539.1"/>
    </source>
</evidence>
<name>A0A6P8HMF9_ACTTE</name>
<dbReference type="InParanoid" id="A0A6P8HMF9"/>
<dbReference type="Proteomes" id="UP000515163">
    <property type="component" value="Unplaced"/>
</dbReference>
<feature type="compositionally biased region" description="Polar residues" evidence="1">
    <location>
        <begin position="419"/>
        <end position="431"/>
    </location>
</feature>
<accession>A0A6P8HMF9</accession>
<proteinExistence type="predicted"/>
<gene>
    <name evidence="3" type="primary">LOC116294137</name>
</gene>
<keyword evidence="2" id="KW-1185">Reference proteome</keyword>
<feature type="region of interest" description="Disordered" evidence="1">
    <location>
        <begin position="419"/>
        <end position="441"/>
    </location>
</feature>
<evidence type="ECO:0000256" key="1">
    <source>
        <dbReference type="SAM" id="MobiDB-lite"/>
    </source>
</evidence>
<dbReference type="FunCoup" id="A0A6P8HMF9">
    <property type="interactions" value="201"/>
</dbReference>
<dbReference type="AlphaFoldDB" id="A0A6P8HMF9"/>
<reference evidence="3" key="1">
    <citation type="submission" date="2025-08" db="UniProtKB">
        <authorList>
            <consortium name="RefSeq"/>
        </authorList>
    </citation>
    <scope>IDENTIFICATION</scope>
    <source>
        <tissue evidence="3">Tentacle</tissue>
    </source>
</reference>
<dbReference type="PANTHER" id="PTHR28642:SF1">
    <property type="entry name" value="MEIOSIS 1 ARREST PROTEIN"/>
    <property type="match status" value="1"/>
</dbReference>
<evidence type="ECO:0000313" key="2">
    <source>
        <dbReference type="Proteomes" id="UP000515163"/>
    </source>
</evidence>
<dbReference type="PANTHER" id="PTHR28642">
    <property type="entry name" value="MEIOSIS 1 ARREST PROTEIN"/>
    <property type="match status" value="1"/>
</dbReference>
<dbReference type="RefSeq" id="XP_031557539.1">
    <property type="nucleotide sequence ID" value="XM_031701679.1"/>
</dbReference>
<dbReference type="InterPro" id="IPR033587">
    <property type="entry name" value="M1AP"/>
</dbReference>
<dbReference type="KEGG" id="aten:116294137"/>
<protein>
    <submittedName>
        <fullName evidence="3">Meiosis 1 arrest protein-like</fullName>
    </submittedName>
</protein>
<feature type="non-terminal residue" evidence="3">
    <location>
        <position position="1"/>
    </location>
</feature>
<feature type="region of interest" description="Disordered" evidence="1">
    <location>
        <begin position="114"/>
        <end position="135"/>
    </location>
</feature>
<dbReference type="GO" id="GO:0007127">
    <property type="term" value="P:meiosis I"/>
    <property type="evidence" value="ECO:0007669"/>
    <property type="project" value="InterPro"/>
</dbReference>